<feature type="non-terminal residue" evidence="1">
    <location>
        <position position="1"/>
    </location>
</feature>
<keyword evidence="2" id="KW-1185">Reference proteome</keyword>
<reference evidence="1 2" key="1">
    <citation type="journal article" date="2021" name="BMC Genomics">
        <title>Datura genome reveals duplications of psychoactive alkaloid biosynthetic genes and high mutation rate following tissue culture.</title>
        <authorList>
            <person name="Rajewski A."/>
            <person name="Carter-House D."/>
            <person name="Stajich J."/>
            <person name="Litt A."/>
        </authorList>
    </citation>
    <scope>NUCLEOTIDE SEQUENCE [LARGE SCALE GENOMIC DNA]</scope>
    <source>
        <strain evidence="1">AR-01</strain>
    </source>
</reference>
<accession>A0ABS8Y261</accession>
<dbReference type="Proteomes" id="UP000823775">
    <property type="component" value="Unassembled WGS sequence"/>
</dbReference>
<comment type="caution">
    <text evidence="1">The sequence shown here is derived from an EMBL/GenBank/DDBJ whole genome shotgun (WGS) entry which is preliminary data.</text>
</comment>
<protein>
    <submittedName>
        <fullName evidence="1">Uncharacterized protein</fullName>
    </submittedName>
</protein>
<organism evidence="1 2">
    <name type="scientific">Datura stramonium</name>
    <name type="common">Jimsonweed</name>
    <name type="synonym">Common thornapple</name>
    <dbReference type="NCBI Taxonomy" id="4076"/>
    <lineage>
        <taxon>Eukaryota</taxon>
        <taxon>Viridiplantae</taxon>
        <taxon>Streptophyta</taxon>
        <taxon>Embryophyta</taxon>
        <taxon>Tracheophyta</taxon>
        <taxon>Spermatophyta</taxon>
        <taxon>Magnoliopsida</taxon>
        <taxon>eudicotyledons</taxon>
        <taxon>Gunneridae</taxon>
        <taxon>Pentapetalae</taxon>
        <taxon>asterids</taxon>
        <taxon>lamiids</taxon>
        <taxon>Solanales</taxon>
        <taxon>Solanaceae</taxon>
        <taxon>Solanoideae</taxon>
        <taxon>Datureae</taxon>
        <taxon>Datura</taxon>
    </lineage>
</organism>
<name>A0ABS8Y261_DATST</name>
<gene>
    <name evidence="1" type="ORF">HAX54_011878</name>
</gene>
<sequence length="119" mass="13624">IILQDDGFPRVFEAIVQIPYDMQAKLEFLLIVKGLFLFLERFELAPPSAQASFNNNTIILYYEMCRLSSFLVLVVSALAETRSYESGGSARRHIPQPKEISYVRYVPLIWASLWYQGSG</sequence>
<proteinExistence type="predicted"/>
<evidence type="ECO:0000313" key="2">
    <source>
        <dbReference type="Proteomes" id="UP000823775"/>
    </source>
</evidence>
<dbReference type="EMBL" id="JACEIK010016815">
    <property type="protein sequence ID" value="MCE5165722.1"/>
    <property type="molecule type" value="Genomic_DNA"/>
</dbReference>
<evidence type="ECO:0000313" key="1">
    <source>
        <dbReference type="EMBL" id="MCE5165722.1"/>
    </source>
</evidence>